<dbReference type="Proteomes" id="UP000215433">
    <property type="component" value="Unassembled WGS sequence"/>
</dbReference>
<sequence length="443" mass="48524">MYLAVNILGLLVFLALGWVFSHNRKGIDWKSVGCMVVLNLAITWLLTSFEWGRDAVKAAADGFAWIVNISYKGINFAVANWVGANGTDPAPVNFIVSALLPILLIVPLFDILTYIGFLPWIIKWIGRGLSFITRRPKFETFYAVEMMFLGNTEALAVSKIQLQRMKAGRNVTLAMMSMSCVTAAIIGSYIQMVPGEFVITAIPLNCINALIVSHMLYPVAVTKDEDVIYTLGDPASEGDVPELTEAEQKEQDKAVAEYNALPWYKKIYKHDPAAPKKEPFFSFLGDSILGAGKLILIITANVIAFVALAGLIDAFLGMIWDKLSLESILGVVMYIPAWLMGLDPATAWDFSQLMGLKLVTNEFVVMGQITGEVASYAAHYKAVLTVFITSFANFSTLGMVIGCFKGIVDKEKNDAISKQVGRMLLSGILVSLLSAAMVGLFVW</sequence>
<dbReference type="InterPro" id="IPR011657">
    <property type="entry name" value="CNT_C_dom"/>
</dbReference>
<feature type="transmembrane region" description="Helical" evidence="7">
    <location>
        <begin position="171"/>
        <end position="190"/>
    </location>
</feature>
<accession>A0A229VV71</accession>
<evidence type="ECO:0000256" key="5">
    <source>
        <dbReference type="ARBA" id="ARBA00022989"/>
    </source>
</evidence>
<evidence type="ECO:0000256" key="2">
    <source>
        <dbReference type="ARBA" id="ARBA00009033"/>
    </source>
</evidence>
<evidence type="ECO:0000259" key="8">
    <source>
        <dbReference type="Pfam" id="PF01773"/>
    </source>
</evidence>
<dbReference type="RefSeq" id="WP_093961359.1">
    <property type="nucleotide sequence ID" value="NZ_NEWD01000038.1"/>
</dbReference>
<proteinExistence type="inferred from homology"/>
<evidence type="ECO:0000313" key="11">
    <source>
        <dbReference type="Proteomes" id="UP000215433"/>
    </source>
</evidence>
<feature type="transmembrane region" description="Helical" evidence="7">
    <location>
        <begin position="323"/>
        <end position="341"/>
    </location>
</feature>
<dbReference type="GO" id="GO:0005886">
    <property type="term" value="C:plasma membrane"/>
    <property type="evidence" value="ECO:0007669"/>
    <property type="project" value="UniProtKB-SubCell"/>
</dbReference>
<dbReference type="AlphaFoldDB" id="A0A229VV71"/>
<keyword evidence="11" id="KW-1185">Reference proteome</keyword>
<feature type="transmembrane region" description="Helical" evidence="7">
    <location>
        <begin position="294"/>
        <end position="316"/>
    </location>
</feature>
<evidence type="ECO:0000256" key="1">
    <source>
        <dbReference type="ARBA" id="ARBA00004651"/>
    </source>
</evidence>
<organism evidence="10 11">
    <name type="scientific">Bifidobacterium vansinderenii</name>
    <dbReference type="NCBI Taxonomy" id="1984871"/>
    <lineage>
        <taxon>Bacteria</taxon>
        <taxon>Bacillati</taxon>
        <taxon>Actinomycetota</taxon>
        <taxon>Actinomycetes</taxon>
        <taxon>Bifidobacteriales</taxon>
        <taxon>Bifidobacteriaceae</taxon>
        <taxon>Bifidobacterium</taxon>
    </lineage>
</organism>
<feature type="transmembrane region" description="Helical" evidence="7">
    <location>
        <begin position="63"/>
        <end position="82"/>
    </location>
</feature>
<feature type="transmembrane region" description="Helical" evidence="7">
    <location>
        <begin position="420"/>
        <end position="442"/>
    </location>
</feature>
<keyword evidence="4 7" id="KW-0812">Transmembrane</keyword>
<dbReference type="EMBL" id="NEWD01000038">
    <property type="protein sequence ID" value="OXM99522.1"/>
    <property type="molecule type" value="Genomic_DNA"/>
</dbReference>
<dbReference type="GO" id="GO:0015293">
    <property type="term" value="F:symporter activity"/>
    <property type="evidence" value="ECO:0007669"/>
    <property type="project" value="TreeGrafter"/>
</dbReference>
<dbReference type="Pfam" id="PF01773">
    <property type="entry name" value="Nucleos_tra2_N"/>
    <property type="match status" value="1"/>
</dbReference>
<protein>
    <submittedName>
        <fullName evidence="10">Nucleoside transporter</fullName>
    </submittedName>
</protein>
<dbReference type="InterPro" id="IPR008276">
    <property type="entry name" value="C_nuclsd_transpt"/>
</dbReference>
<dbReference type="PANTHER" id="PTHR10590:SF19">
    <property type="entry name" value="PURINE NUCLEOSIDE TRANSPORT PROTEIN NUPG"/>
    <property type="match status" value="1"/>
</dbReference>
<comment type="similarity">
    <text evidence="2">Belongs to the concentrative nucleoside transporter (CNT) (TC 2.A.41) family.</text>
</comment>
<feature type="transmembrane region" description="Helical" evidence="7">
    <location>
        <begin position="94"/>
        <end position="122"/>
    </location>
</feature>
<evidence type="ECO:0000313" key="10">
    <source>
        <dbReference type="EMBL" id="OXM99522.1"/>
    </source>
</evidence>
<evidence type="ECO:0000256" key="3">
    <source>
        <dbReference type="ARBA" id="ARBA00022475"/>
    </source>
</evidence>
<dbReference type="InterPro" id="IPR002668">
    <property type="entry name" value="CNT_N_dom"/>
</dbReference>
<feature type="transmembrane region" description="Helical" evidence="7">
    <location>
        <begin position="31"/>
        <end position="51"/>
    </location>
</feature>
<keyword evidence="5 7" id="KW-1133">Transmembrane helix</keyword>
<feature type="transmembrane region" description="Helical" evidence="7">
    <location>
        <begin position="382"/>
        <end position="408"/>
    </location>
</feature>
<keyword evidence="3" id="KW-1003">Cell membrane</keyword>
<evidence type="ECO:0000259" key="9">
    <source>
        <dbReference type="Pfam" id="PF07662"/>
    </source>
</evidence>
<reference evidence="10 11" key="1">
    <citation type="submission" date="2017-05" db="EMBL/GenBank/DDBJ databases">
        <title>Bifidobacterium vansinderenii sp. nov.</title>
        <authorList>
            <person name="Lugli G.A."/>
            <person name="Duranti S."/>
            <person name="Mangifesta M."/>
        </authorList>
    </citation>
    <scope>NUCLEOTIDE SEQUENCE [LARGE SCALE GENOMIC DNA]</scope>
    <source>
        <strain evidence="10 11">Tam10B</strain>
    </source>
</reference>
<name>A0A229VV71_9BIFI</name>
<evidence type="ECO:0000256" key="6">
    <source>
        <dbReference type="ARBA" id="ARBA00023136"/>
    </source>
</evidence>
<feature type="domain" description="Concentrative nucleoside transporter C-terminal" evidence="9">
    <location>
        <begin position="198"/>
        <end position="439"/>
    </location>
</feature>
<dbReference type="PANTHER" id="PTHR10590">
    <property type="entry name" value="SODIUM/NUCLEOSIDE COTRANSPORTER"/>
    <property type="match status" value="1"/>
</dbReference>
<dbReference type="Pfam" id="PF07662">
    <property type="entry name" value="Nucleos_tra2_C"/>
    <property type="match status" value="1"/>
</dbReference>
<evidence type="ECO:0000256" key="4">
    <source>
        <dbReference type="ARBA" id="ARBA00022692"/>
    </source>
</evidence>
<gene>
    <name evidence="10" type="ORF">Tam10B_2269</name>
</gene>
<keyword evidence="6 7" id="KW-0472">Membrane</keyword>
<evidence type="ECO:0000256" key="7">
    <source>
        <dbReference type="SAM" id="Phobius"/>
    </source>
</evidence>
<comment type="caution">
    <text evidence="10">The sequence shown here is derived from an EMBL/GenBank/DDBJ whole genome shotgun (WGS) entry which is preliminary data.</text>
</comment>
<comment type="subcellular location">
    <subcellularLocation>
        <location evidence="1">Cell membrane</location>
        <topology evidence="1">Multi-pass membrane protein</topology>
    </subcellularLocation>
</comment>
<dbReference type="GO" id="GO:0005337">
    <property type="term" value="F:nucleoside transmembrane transporter activity"/>
    <property type="evidence" value="ECO:0007669"/>
    <property type="project" value="InterPro"/>
</dbReference>
<dbReference type="OrthoDB" id="9766455at2"/>
<feature type="domain" description="Concentrative nucleoside transporter N-terminal" evidence="8">
    <location>
        <begin position="8"/>
        <end position="79"/>
    </location>
</feature>